<accession>A0A970B570</accession>
<feature type="transmembrane region" description="Helical" evidence="1">
    <location>
        <begin position="51"/>
        <end position="72"/>
    </location>
</feature>
<organism evidence="2 3">
    <name type="scientific">Solimonas marina</name>
    <dbReference type="NCBI Taxonomy" id="2714601"/>
    <lineage>
        <taxon>Bacteria</taxon>
        <taxon>Pseudomonadati</taxon>
        <taxon>Pseudomonadota</taxon>
        <taxon>Gammaproteobacteria</taxon>
        <taxon>Nevskiales</taxon>
        <taxon>Nevskiaceae</taxon>
        <taxon>Solimonas</taxon>
    </lineage>
</organism>
<gene>
    <name evidence="2" type="ORF">G7Y82_12265</name>
</gene>
<reference evidence="2" key="1">
    <citation type="submission" date="2020-03" db="EMBL/GenBank/DDBJ databases">
        <title>Solimonas marina sp. nov., isolated from deep seawater of the Pacific Ocean.</title>
        <authorList>
            <person name="Liu X."/>
            <person name="Lai Q."/>
            <person name="Sun F."/>
            <person name="Gai Y."/>
            <person name="Li G."/>
            <person name="Shao Z."/>
        </authorList>
    </citation>
    <scope>NUCLEOTIDE SEQUENCE</scope>
    <source>
        <strain evidence="2">C16B3</strain>
    </source>
</reference>
<keyword evidence="1" id="KW-0812">Transmembrane</keyword>
<evidence type="ECO:0000256" key="1">
    <source>
        <dbReference type="SAM" id="Phobius"/>
    </source>
</evidence>
<keyword evidence="1" id="KW-1133">Transmembrane helix</keyword>
<evidence type="ECO:0000313" key="2">
    <source>
        <dbReference type="EMBL" id="NKF23092.1"/>
    </source>
</evidence>
<keyword evidence="3" id="KW-1185">Reference proteome</keyword>
<dbReference type="Proteomes" id="UP000653472">
    <property type="component" value="Unassembled WGS sequence"/>
</dbReference>
<proteinExistence type="predicted"/>
<evidence type="ECO:0000313" key="3">
    <source>
        <dbReference type="Proteomes" id="UP000653472"/>
    </source>
</evidence>
<keyword evidence="1" id="KW-0472">Membrane</keyword>
<name>A0A970B570_9GAMM</name>
<protein>
    <recommendedName>
        <fullName evidence="4">DUF4175 domain-containing protein</fullName>
    </recommendedName>
</protein>
<evidence type="ECO:0008006" key="4">
    <source>
        <dbReference type="Google" id="ProtNLM"/>
    </source>
</evidence>
<dbReference type="RefSeq" id="WP_168148416.1">
    <property type="nucleotide sequence ID" value="NZ_JAAVXB010000006.1"/>
</dbReference>
<dbReference type="EMBL" id="JAAVXB010000006">
    <property type="protein sequence ID" value="NKF23092.1"/>
    <property type="molecule type" value="Genomic_DNA"/>
</dbReference>
<feature type="transmembrane region" description="Helical" evidence="1">
    <location>
        <begin position="24"/>
        <end position="44"/>
    </location>
</feature>
<sequence>MNARSDYWFPRRRFGWGWGMPVRWQGWIVLALSLALLFLGLTWLRPLYGQTLFVGYTALVCAALVFICWLKGAPPGH</sequence>
<comment type="caution">
    <text evidence="2">The sequence shown here is derived from an EMBL/GenBank/DDBJ whole genome shotgun (WGS) entry which is preliminary data.</text>
</comment>
<dbReference type="AlphaFoldDB" id="A0A970B570"/>